<dbReference type="HOGENOM" id="CLU_015489_4_2_1"/>
<dbReference type="CTD" id="20196252"/>
<feature type="binding site" evidence="9">
    <location>
        <position position="91"/>
    </location>
    <ligand>
        <name>Ca(2+)</name>
        <dbReference type="ChEBI" id="CHEBI:29108"/>
        <label>2</label>
    </ligand>
</feature>
<dbReference type="GO" id="GO:0005615">
    <property type="term" value="C:extracellular space"/>
    <property type="evidence" value="ECO:0000318"/>
    <property type="project" value="GO_Central"/>
</dbReference>
<dbReference type="GO" id="GO:0030574">
    <property type="term" value="P:collagen catabolic process"/>
    <property type="evidence" value="ECO:0000318"/>
    <property type="project" value="GO_Central"/>
</dbReference>
<evidence type="ECO:0000256" key="7">
    <source>
        <dbReference type="ARBA" id="ARBA00023049"/>
    </source>
</evidence>
<dbReference type="OMA" id="NAKSIMY"/>
<dbReference type="eggNOG" id="KOG1565">
    <property type="taxonomic scope" value="Eukaryota"/>
</dbReference>
<dbReference type="GO" id="GO:0006508">
    <property type="term" value="P:proteolysis"/>
    <property type="evidence" value="ECO:0007669"/>
    <property type="project" value="UniProtKB-KW"/>
</dbReference>
<dbReference type="GO" id="GO:0004222">
    <property type="term" value="F:metalloendopeptidase activity"/>
    <property type="evidence" value="ECO:0000318"/>
    <property type="project" value="GO_Central"/>
</dbReference>
<evidence type="ECO:0000256" key="4">
    <source>
        <dbReference type="ARBA" id="ARBA00022729"/>
    </source>
</evidence>
<dbReference type="EMBL" id="AMQM01001465">
    <property type="status" value="NOT_ANNOTATED_CDS"/>
    <property type="molecule type" value="Genomic_DNA"/>
</dbReference>
<name>T1EI52_HELRO</name>
<dbReference type="SUPFAM" id="SSF55486">
    <property type="entry name" value="Metalloproteases ('zincins'), catalytic domain"/>
    <property type="match status" value="1"/>
</dbReference>
<comment type="cofactor">
    <cofactor evidence="9">
        <name>Ca(2+)</name>
        <dbReference type="ChEBI" id="CHEBI:29108"/>
    </cofactor>
    <text evidence="9">Can bind about 5 Ca(2+) ions per subunit.</text>
</comment>
<feature type="active site" evidence="8">
    <location>
        <position position="154"/>
    </location>
</feature>
<feature type="binding site" evidence="9">
    <location>
        <position position="131"/>
    </location>
    <ligand>
        <name>Ca(2+)</name>
        <dbReference type="ChEBI" id="CHEBI:29108"/>
        <label>3</label>
    </ligand>
</feature>
<evidence type="ECO:0000256" key="1">
    <source>
        <dbReference type="ARBA" id="ARBA00010370"/>
    </source>
</evidence>
<dbReference type="Proteomes" id="UP000015101">
    <property type="component" value="Unassembled WGS sequence"/>
</dbReference>
<dbReference type="FunFam" id="3.40.390.10:FF:000138">
    <property type="entry name" value="Uncharacterized protein"/>
    <property type="match status" value="1"/>
</dbReference>
<evidence type="ECO:0000313" key="11">
    <source>
        <dbReference type="EMBL" id="ESN96717.1"/>
    </source>
</evidence>
<dbReference type="PANTHER" id="PTHR10201">
    <property type="entry name" value="MATRIX METALLOPROTEINASE"/>
    <property type="match status" value="1"/>
</dbReference>
<evidence type="ECO:0000256" key="2">
    <source>
        <dbReference type="ARBA" id="ARBA00022670"/>
    </source>
</evidence>
<evidence type="ECO:0000256" key="8">
    <source>
        <dbReference type="PIRSR" id="PIRSR621190-1"/>
    </source>
</evidence>
<comment type="similarity">
    <text evidence="1">Belongs to the peptidase M10A family.</text>
</comment>
<feature type="binding site" description="in inhibited form" evidence="9">
    <location>
        <position position="16"/>
    </location>
    <ligand>
        <name>Zn(2+)</name>
        <dbReference type="ChEBI" id="CHEBI:29105"/>
        <label>2</label>
        <note>catalytic</note>
    </ligand>
</feature>
<feature type="binding site" evidence="9">
    <location>
        <position position="126"/>
    </location>
    <ligand>
        <name>Zn(2+)</name>
        <dbReference type="ChEBI" id="CHEBI:29105"/>
        <label>1</label>
    </ligand>
</feature>
<dbReference type="PRINTS" id="PR00138">
    <property type="entry name" value="MATRIXIN"/>
</dbReference>
<feature type="binding site" evidence="9">
    <location>
        <position position="157"/>
    </location>
    <ligand>
        <name>Zn(2+)</name>
        <dbReference type="ChEBI" id="CHEBI:29105"/>
        <label>2</label>
        <note>catalytic</note>
    </ligand>
</feature>
<proteinExistence type="inferred from homology"/>
<keyword evidence="7" id="KW-0482">Metalloprotease</keyword>
<evidence type="ECO:0000256" key="3">
    <source>
        <dbReference type="ARBA" id="ARBA00022723"/>
    </source>
</evidence>
<keyword evidence="4" id="KW-0732">Signal</keyword>
<keyword evidence="9" id="KW-0106">Calcium</keyword>
<feature type="binding site" evidence="9">
    <location>
        <position position="55"/>
    </location>
    <ligand>
        <name>Ca(2+)</name>
        <dbReference type="ChEBI" id="CHEBI:29108"/>
        <label>1</label>
    </ligand>
</feature>
<feature type="binding site" evidence="9">
    <location>
        <position position="108"/>
    </location>
    <ligand>
        <name>Ca(2+)</name>
        <dbReference type="ChEBI" id="CHEBI:29108"/>
        <label>3</label>
    </ligand>
</feature>
<feature type="binding site" evidence="9">
    <location>
        <position position="171"/>
    </location>
    <ligand>
        <name>Zn(2+)</name>
        <dbReference type="ChEBI" id="CHEBI:29105"/>
        <label>2</label>
        <note>catalytic</note>
    </ligand>
</feature>
<dbReference type="InterPro" id="IPR024079">
    <property type="entry name" value="MetalloPept_cat_dom_sf"/>
</dbReference>
<reference evidence="13" key="1">
    <citation type="submission" date="2012-12" db="EMBL/GenBank/DDBJ databases">
        <authorList>
            <person name="Hellsten U."/>
            <person name="Grimwood J."/>
            <person name="Chapman J.A."/>
            <person name="Shapiro H."/>
            <person name="Aerts A."/>
            <person name="Otillar R.P."/>
            <person name="Terry A.Y."/>
            <person name="Boore J.L."/>
            <person name="Simakov O."/>
            <person name="Marletaz F."/>
            <person name="Cho S.-J."/>
            <person name="Edsinger-Gonzales E."/>
            <person name="Havlak P."/>
            <person name="Kuo D.-H."/>
            <person name="Larsson T."/>
            <person name="Lv J."/>
            <person name="Arendt D."/>
            <person name="Savage R."/>
            <person name="Osoegawa K."/>
            <person name="de Jong P."/>
            <person name="Lindberg D.R."/>
            <person name="Seaver E.C."/>
            <person name="Weisblat D.A."/>
            <person name="Putnam N.H."/>
            <person name="Grigoriev I.V."/>
            <person name="Rokhsar D.S."/>
        </authorList>
    </citation>
    <scope>NUCLEOTIDE SEQUENCE</scope>
</reference>
<dbReference type="PANTHER" id="PTHR10201:SF291">
    <property type="entry name" value="MATRIX METALLOPROTEINASE 1, ISOFORM C-RELATED"/>
    <property type="match status" value="1"/>
</dbReference>
<reference evidence="11 13" key="2">
    <citation type="journal article" date="2013" name="Nature">
        <title>Insights into bilaterian evolution from three spiralian genomes.</title>
        <authorList>
            <person name="Simakov O."/>
            <person name="Marletaz F."/>
            <person name="Cho S.J."/>
            <person name="Edsinger-Gonzales E."/>
            <person name="Havlak P."/>
            <person name="Hellsten U."/>
            <person name="Kuo D.H."/>
            <person name="Larsson T."/>
            <person name="Lv J."/>
            <person name="Arendt D."/>
            <person name="Savage R."/>
            <person name="Osoegawa K."/>
            <person name="de Jong P."/>
            <person name="Grimwood J."/>
            <person name="Chapman J.A."/>
            <person name="Shapiro H."/>
            <person name="Aerts A."/>
            <person name="Otillar R.P."/>
            <person name="Terry A.Y."/>
            <person name="Boore J.L."/>
            <person name="Grigoriev I.V."/>
            <person name="Lindberg D.R."/>
            <person name="Seaver E.C."/>
            <person name="Weisblat D.A."/>
            <person name="Putnam N.H."/>
            <person name="Rokhsar D.S."/>
        </authorList>
    </citation>
    <scope>NUCLEOTIDE SEQUENCE</scope>
</reference>
<evidence type="ECO:0000256" key="5">
    <source>
        <dbReference type="ARBA" id="ARBA00022801"/>
    </source>
</evidence>
<keyword evidence="2" id="KW-0645">Protease</keyword>
<dbReference type="InterPro" id="IPR006026">
    <property type="entry name" value="Peptidase_Metallo"/>
</dbReference>
<dbReference type="InParanoid" id="T1EI52"/>
<dbReference type="EnsemblMetazoa" id="HelroT134536">
    <property type="protein sequence ID" value="HelroP134536"/>
    <property type="gene ID" value="HelroG134536"/>
</dbReference>
<comment type="cofactor">
    <cofactor evidence="9">
        <name>Zn(2+)</name>
        <dbReference type="ChEBI" id="CHEBI:29105"/>
    </cofactor>
    <text evidence="9">Binds 2 Zn(2+) ions per subunit.</text>
</comment>
<evidence type="ECO:0000259" key="10">
    <source>
        <dbReference type="SMART" id="SM00235"/>
    </source>
</evidence>
<dbReference type="Gene3D" id="3.40.390.10">
    <property type="entry name" value="Collagenase (Catalytic Domain)"/>
    <property type="match status" value="1"/>
</dbReference>
<dbReference type="GO" id="GO:0008270">
    <property type="term" value="F:zinc ion binding"/>
    <property type="evidence" value="ECO:0007669"/>
    <property type="project" value="InterPro"/>
</dbReference>
<dbReference type="RefSeq" id="XP_009025835.1">
    <property type="nucleotide sequence ID" value="XM_009027587.1"/>
</dbReference>
<reference evidence="12" key="3">
    <citation type="submission" date="2015-06" db="UniProtKB">
        <authorList>
            <consortium name="EnsemblMetazoa"/>
        </authorList>
    </citation>
    <scope>IDENTIFICATION</scope>
</reference>
<dbReference type="InterPro" id="IPR021190">
    <property type="entry name" value="Pept_M10A"/>
</dbReference>
<feature type="binding site" evidence="9">
    <location>
        <position position="109"/>
    </location>
    <ligand>
        <name>Ca(2+)</name>
        <dbReference type="ChEBI" id="CHEBI:29108"/>
        <label>3</label>
    </ligand>
</feature>
<accession>T1EI52</accession>
<keyword evidence="6 9" id="KW-0862">Zinc</keyword>
<dbReference type="OrthoDB" id="406838at2759"/>
<feature type="domain" description="Peptidase metallopeptidase" evidence="10">
    <location>
        <begin position="33"/>
        <end position="197"/>
    </location>
</feature>
<keyword evidence="3 9" id="KW-0479">Metal-binding</keyword>
<dbReference type="STRING" id="6412.T1EI52"/>
<evidence type="ECO:0000313" key="12">
    <source>
        <dbReference type="EnsemblMetazoa" id="HelroP134536"/>
    </source>
</evidence>
<gene>
    <name evidence="12" type="primary">20196252</name>
    <name evidence="11" type="ORF">HELRODRAFT_134536</name>
</gene>
<evidence type="ECO:0000313" key="13">
    <source>
        <dbReference type="Proteomes" id="UP000015101"/>
    </source>
</evidence>
<feature type="binding site" evidence="9">
    <location>
        <position position="163"/>
    </location>
    <ligand>
        <name>Zn(2+)</name>
        <dbReference type="ChEBI" id="CHEBI:29105"/>
        <label>2</label>
        <note>catalytic</note>
    </ligand>
</feature>
<dbReference type="InterPro" id="IPR001818">
    <property type="entry name" value="Pept_M10_metallopeptidase"/>
</dbReference>
<keyword evidence="5" id="KW-0378">Hydrolase</keyword>
<dbReference type="InterPro" id="IPR033739">
    <property type="entry name" value="M10A_MMP"/>
</dbReference>
<dbReference type="GO" id="GO:0031012">
    <property type="term" value="C:extracellular matrix"/>
    <property type="evidence" value="ECO:0007669"/>
    <property type="project" value="InterPro"/>
</dbReference>
<feature type="binding site" evidence="9">
    <location>
        <position position="131"/>
    </location>
    <ligand>
        <name>Ca(2+)</name>
        <dbReference type="ChEBI" id="CHEBI:29108"/>
        <label>1</label>
    </ligand>
</feature>
<feature type="binding site" evidence="9">
    <location>
        <position position="101"/>
    </location>
    <ligand>
        <name>Zn(2+)</name>
        <dbReference type="ChEBI" id="CHEBI:29105"/>
        <label>1</label>
    </ligand>
</feature>
<feature type="binding site" evidence="9">
    <location>
        <position position="103"/>
    </location>
    <ligand>
        <name>Zn(2+)</name>
        <dbReference type="ChEBI" id="CHEBI:29105"/>
        <label>1</label>
    </ligand>
</feature>
<protein>
    <recommendedName>
        <fullName evidence="10">Peptidase metallopeptidase domain-containing protein</fullName>
    </recommendedName>
</protein>
<dbReference type="CDD" id="cd04278">
    <property type="entry name" value="ZnMc_MMP"/>
    <property type="match status" value="1"/>
</dbReference>
<feature type="binding site" evidence="9">
    <location>
        <position position="128"/>
    </location>
    <ligand>
        <name>Ca(2+)</name>
        <dbReference type="ChEBI" id="CHEBI:29108"/>
        <label>3</label>
    </ligand>
</feature>
<feature type="binding site" evidence="9">
    <location>
        <position position="153"/>
    </location>
    <ligand>
        <name>Zn(2+)</name>
        <dbReference type="ChEBI" id="CHEBI:29105"/>
        <label>2</label>
        <note>catalytic</note>
    </ligand>
</feature>
<sequence length="197" mass="22740">GRFDERTKNVLMRPRCQFPDIIQTSERSKRFSTLGKWAKTTLTYVINSYPTYPSDINGRYDVEQLLAQSFKDWASVSRLSFQQSSNNSTADIQIGFYKRDHGDGFSFDGMFGILAHAFVPEYGKLHFDDDEMWSRVDKGFNLFLMNLRQVATHEIGHLLGLGHSSVPKTVMYPFHYYTSNFMLTDDDIKGIETIYGQ</sequence>
<dbReference type="KEGG" id="hro:HELRODRAFT_134536"/>
<organism evidence="12 13">
    <name type="scientific">Helobdella robusta</name>
    <name type="common">Californian leech</name>
    <dbReference type="NCBI Taxonomy" id="6412"/>
    <lineage>
        <taxon>Eukaryota</taxon>
        <taxon>Metazoa</taxon>
        <taxon>Spiralia</taxon>
        <taxon>Lophotrochozoa</taxon>
        <taxon>Annelida</taxon>
        <taxon>Clitellata</taxon>
        <taxon>Hirudinea</taxon>
        <taxon>Rhynchobdellida</taxon>
        <taxon>Glossiphoniidae</taxon>
        <taxon>Helobdella</taxon>
    </lineage>
</organism>
<feature type="binding site" evidence="9">
    <location>
        <position position="116"/>
    </location>
    <ligand>
        <name>Zn(2+)</name>
        <dbReference type="ChEBI" id="CHEBI:29105"/>
        <label>1</label>
    </ligand>
</feature>
<dbReference type="SMART" id="SM00235">
    <property type="entry name" value="ZnMc"/>
    <property type="match status" value="1"/>
</dbReference>
<keyword evidence="13" id="KW-1185">Reference proteome</keyword>
<evidence type="ECO:0000256" key="6">
    <source>
        <dbReference type="ARBA" id="ARBA00022833"/>
    </source>
</evidence>
<evidence type="ECO:0000256" key="9">
    <source>
        <dbReference type="PIRSR" id="PIRSR621190-2"/>
    </source>
</evidence>
<dbReference type="GO" id="GO:0030198">
    <property type="term" value="P:extracellular matrix organization"/>
    <property type="evidence" value="ECO:0000318"/>
    <property type="project" value="GO_Central"/>
</dbReference>
<dbReference type="Pfam" id="PF00413">
    <property type="entry name" value="Peptidase_M10"/>
    <property type="match status" value="1"/>
</dbReference>
<dbReference type="EMBL" id="KB097495">
    <property type="protein sequence ID" value="ESN96717.1"/>
    <property type="molecule type" value="Genomic_DNA"/>
</dbReference>
<dbReference type="AlphaFoldDB" id="T1EI52"/>
<feature type="binding site" evidence="9">
    <location>
        <position position="129"/>
    </location>
    <ligand>
        <name>Ca(2+)</name>
        <dbReference type="ChEBI" id="CHEBI:29108"/>
        <label>1</label>
    </ligand>
</feature>
<dbReference type="GeneID" id="20196252"/>